<dbReference type="Pfam" id="PF07963">
    <property type="entry name" value="N_methyl"/>
    <property type="match status" value="1"/>
</dbReference>
<keyword evidence="1" id="KW-0812">Transmembrane</keyword>
<gene>
    <name evidence="2" type="ORF">ENT73_04275</name>
</gene>
<proteinExistence type="predicted"/>
<keyword evidence="1" id="KW-0472">Membrane</keyword>
<sequence length="137" mass="15979">MSPKDSQRKRAFTLVELLLVLLIAGMFFGLILPQGVRYYERYRGALEAEKLLLFLSEKRREAFLAGRDFEVYSENGTLYLSDRSSYFPKEGSIELKRNFYFLATGTTDGGEVKYHYKGYTYVIEIEAPLAEFRMRIE</sequence>
<dbReference type="SUPFAM" id="SSF54523">
    <property type="entry name" value="Pili subunits"/>
    <property type="match status" value="1"/>
</dbReference>
<reference evidence="2" key="1">
    <citation type="journal article" date="2020" name="mSystems">
        <title>Genome- and Community-Level Interaction Insights into Carbon Utilization and Element Cycling Functions of Hydrothermarchaeota in Hydrothermal Sediment.</title>
        <authorList>
            <person name="Zhou Z."/>
            <person name="Liu Y."/>
            <person name="Xu W."/>
            <person name="Pan J."/>
            <person name="Luo Z.H."/>
            <person name="Li M."/>
        </authorList>
    </citation>
    <scope>NUCLEOTIDE SEQUENCE [LARGE SCALE GENOMIC DNA]</scope>
    <source>
        <strain evidence="2">SpSt-605</strain>
    </source>
</reference>
<dbReference type="EMBL" id="DSZU01000073">
    <property type="protein sequence ID" value="HGV55287.1"/>
    <property type="molecule type" value="Genomic_DNA"/>
</dbReference>
<protein>
    <submittedName>
        <fullName evidence="2">Prepilin-type N-terminal cleavage/methylation domain-containing protein</fullName>
    </submittedName>
</protein>
<evidence type="ECO:0000256" key="1">
    <source>
        <dbReference type="SAM" id="Phobius"/>
    </source>
</evidence>
<organism evidence="2">
    <name type="scientific">Caldimicrobium thiodismutans</name>
    <dbReference type="NCBI Taxonomy" id="1653476"/>
    <lineage>
        <taxon>Bacteria</taxon>
        <taxon>Pseudomonadati</taxon>
        <taxon>Thermodesulfobacteriota</taxon>
        <taxon>Thermodesulfobacteria</taxon>
        <taxon>Thermodesulfobacteriales</taxon>
        <taxon>Thermodesulfobacteriaceae</taxon>
        <taxon>Caldimicrobium</taxon>
    </lineage>
</organism>
<feature type="transmembrane region" description="Helical" evidence="1">
    <location>
        <begin position="12"/>
        <end position="32"/>
    </location>
</feature>
<name>A0A832GNU9_9BACT</name>
<keyword evidence="1" id="KW-1133">Transmembrane helix</keyword>
<accession>A0A832GNU9</accession>
<dbReference type="NCBIfam" id="TIGR02532">
    <property type="entry name" value="IV_pilin_GFxxxE"/>
    <property type="match status" value="1"/>
</dbReference>
<dbReference type="AlphaFoldDB" id="A0A832GNU9"/>
<dbReference type="InterPro" id="IPR012902">
    <property type="entry name" value="N_methyl_site"/>
</dbReference>
<comment type="caution">
    <text evidence="2">The sequence shown here is derived from an EMBL/GenBank/DDBJ whole genome shotgun (WGS) entry which is preliminary data.</text>
</comment>
<dbReference type="InterPro" id="IPR045584">
    <property type="entry name" value="Pilin-like"/>
</dbReference>
<evidence type="ECO:0000313" key="2">
    <source>
        <dbReference type="EMBL" id="HGV55287.1"/>
    </source>
</evidence>